<evidence type="ECO:0000313" key="3">
    <source>
        <dbReference type="Proteomes" id="UP000321400"/>
    </source>
</evidence>
<keyword evidence="3" id="KW-1185">Reference proteome</keyword>
<dbReference type="InterPro" id="IPR010001">
    <property type="entry name" value="BofA"/>
</dbReference>
<evidence type="ECO:0000256" key="1">
    <source>
        <dbReference type="SAM" id="Phobius"/>
    </source>
</evidence>
<protein>
    <recommendedName>
        <fullName evidence="4">Pro-sigmaK processing inhibitor BofA</fullName>
    </recommendedName>
</protein>
<dbReference type="RefSeq" id="WP_170243749.1">
    <property type="nucleotide sequence ID" value="NZ_BJYE01000053.1"/>
</dbReference>
<dbReference type="STRING" id="442899.SAMN05720591_14221"/>
<organism evidence="2 3">
    <name type="scientific">Halolactibacillus alkaliphilus</name>
    <dbReference type="NCBI Taxonomy" id="442899"/>
    <lineage>
        <taxon>Bacteria</taxon>
        <taxon>Bacillati</taxon>
        <taxon>Bacillota</taxon>
        <taxon>Bacilli</taxon>
        <taxon>Bacillales</taxon>
        <taxon>Bacillaceae</taxon>
        <taxon>Halolactibacillus</taxon>
    </lineage>
</organism>
<gene>
    <name evidence="2" type="ORF">HAL01_24610</name>
</gene>
<dbReference type="Proteomes" id="UP000321400">
    <property type="component" value="Unassembled WGS sequence"/>
</dbReference>
<sequence length="65" mass="7130">MRKIGYQLAKLIYRMIASVLVIFFINVTGGLIGFHLPINVITVGMTTLLSGYGLMGLILAKTILF</sequence>
<evidence type="ECO:0008006" key="4">
    <source>
        <dbReference type="Google" id="ProtNLM"/>
    </source>
</evidence>
<keyword evidence="1" id="KW-1133">Transmembrane helix</keyword>
<dbReference type="AlphaFoldDB" id="A0A511X4X0"/>
<dbReference type="Pfam" id="PF07441">
    <property type="entry name" value="BofA"/>
    <property type="match status" value="1"/>
</dbReference>
<proteinExistence type="predicted"/>
<dbReference type="EMBL" id="BJYE01000053">
    <property type="protein sequence ID" value="GEN57997.1"/>
    <property type="molecule type" value="Genomic_DNA"/>
</dbReference>
<reference evidence="2 3" key="1">
    <citation type="submission" date="2019-07" db="EMBL/GenBank/DDBJ databases">
        <title>Whole genome shotgun sequence of Halolactibacillus alkaliphilus NBRC 103919.</title>
        <authorList>
            <person name="Hosoyama A."/>
            <person name="Uohara A."/>
            <person name="Ohji S."/>
            <person name="Ichikawa N."/>
        </authorList>
    </citation>
    <scope>NUCLEOTIDE SEQUENCE [LARGE SCALE GENOMIC DNA]</scope>
    <source>
        <strain evidence="2 3">NBRC 103919</strain>
    </source>
</reference>
<evidence type="ECO:0000313" key="2">
    <source>
        <dbReference type="EMBL" id="GEN57997.1"/>
    </source>
</evidence>
<comment type="caution">
    <text evidence="2">The sequence shown here is derived from an EMBL/GenBank/DDBJ whole genome shotgun (WGS) entry which is preliminary data.</text>
</comment>
<keyword evidence="1" id="KW-0812">Transmembrane</keyword>
<accession>A0A511X4X0</accession>
<feature type="transmembrane region" description="Helical" evidence="1">
    <location>
        <begin position="40"/>
        <end position="60"/>
    </location>
</feature>
<keyword evidence="1" id="KW-0472">Membrane</keyword>
<feature type="transmembrane region" description="Helical" evidence="1">
    <location>
        <begin position="12"/>
        <end position="34"/>
    </location>
</feature>
<name>A0A511X4X0_9BACI</name>